<organism evidence="2 3">
    <name type="scientific">Spirosoma soli</name>
    <dbReference type="NCBI Taxonomy" id="1770529"/>
    <lineage>
        <taxon>Bacteria</taxon>
        <taxon>Pseudomonadati</taxon>
        <taxon>Bacteroidota</taxon>
        <taxon>Cytophagia</taxon>
        <taxon>Cytophagales</taxon>
        <taxon>Cytophagaceae</taxon>
        <taxon>Spirosoma</taxon>
    </lineage>
</organism>
<proteinExistence type="predicted"/>
<dbReference type="EMBL" id="JBHULN010000001">
    <property type="protein sequence ID" value="MFD2569597.1"/>
    <property type="molecule type" value="Genomic_DNA"/>
</dbReference>
<dbReference type="InterPro" id="IPR036237">
    <property type="entry name" value="Xyl_isomerase-like_sf"/>
</dbReference>
<accession>A0ABW5LZ54</accession>
<reference evidence="3" key="1">
    <citation type="journal article" date="2019" name="Int. J. Syst. Evol. Microbiol.">
        <title>The Global Catalogue of Microorganisms (GCM) 10K type strain sequencing project: providing services to taxonomists for standard genome sequencing and annotation.</title>
        <authorList>
            <consortium name="The Broad Institute Genomics Platform"/>
            <consortium name="The Broad Institute Genome Sequencing Center for Infectious Disease"/>
            <person name="Wu L."/>
            <person name="Ma J."/>
        </authorList>
    </citation>
    <scope>NUCLEOTIDE SEQUENCE [LARGE SCALE GENOMIC DNA]</scope>
    <source>
        <strain evidence="3">KCTC 42805</strain>
    </source>
</reference>
<dbReference type="InterPro" id="IPR050312">
    <property type="entry name" value="IolE/XylAMocC-like"/>
</dbReference>
<dbReference type="GO" id="GO:0016853">
    <property type="term" value="F:isomerase activity"/>
    <property type="evidence" value="ECO:0007669"/>
    <property type="project" value="UniProtKB-KW"/>
</dbReference>
<evidence type="ECO:0000259" key="1">
    <source>
        <dbReference type="Pfam" id="PF01261"/>
    </source>
</evidence>
<protein>
    <submittedName>
        <fullName evidence="2">Sugar phosphate isomerase/epimerase family protein</fullName>
    </submittedName>
</protein>
<keyword evidence="2" id="KW-0413">Isomerase</keyword>
<dbReference type="Gene3D" id="3.20.20.150">
    <property type="entry name" value="Divalent-metal-dependent TIM barrel enzymes"/>
    <property type="match status" value="1"/>
</dbReference>
<dbReference type="RefSeq" id="WP_381518894.1">
    <property type="nucleotide sequence ID" value="NZ_JBHULN010000001.1"/>
</dbReference>
<dbReference type="InterPro" id="IPR013022">
    <property type="entry name" value="Xyl_isomerase-like_TIM-brl"/>
</dbReference>
<dbReference type="SUPFAM" id="SSF51658">
    <property type="entry name" value="Xylose isomerase-like"/>
    <property type="match status" value="1"/>
</dbReference>
<dbReference type="PANTHER" id="PTHR12110">
    <property type="entry name" value="HYDROXYPYRUVATE ISOMERASE"/>
    <property type="match status" value="1"/>
</dbReference>
<dbReference type="PANTHER" id="PTHR12110:SF41">
    <property type="entry name" value="INOSOSE DEHYDRATASE"/>
    <property type="match status" value="1"/>
</dbReference>
<keyword evidence="3" id="KW-1185">Reference proteome</keyword>
<dbReference type="Proteomes" id="UP001597469">
    <property type="component" value="Unassembled WGS sequence"/>
</dbReference>
<evidence type="ECO:0000313" key="2">
    <source>
        <dbReference type="EMBL" id="MFD2569597.1"/>
    </source>
</evidence>
<sequence length="296" mass="33285">MNHAEKMTRQQFLKLGALATSAAFLPSFDTFAQTPKKVGLQLYTLREAMAKDPDGTLKKVADIGYKEVESFGYSDGKFFGKTPKDYAALLKNLGLTTPSGHYTTGNVVVTGKGTLKNDWKRAVDDAASIGQKYMVCAYLFPPERTKLDDYKQFADLFNKSAEVCKAAGIQFAYHNHDFEFKELEGQIPYDILTKGTDPKLVQLELDLYWATIAGQDPVELFKKHPGRFPLWHVKDIAKTPEREFAEVGTGSIDFQRIFDAKKTAGMTHYFVEQDVCKRPPLEAIAISYKNIEKLKV</sequence>
<name>A0ABW5LZ54_9BACT</name>
<comment type="caution">
    <text evidence="2">The sequence shown here is derived from an EMBL/GenBank/DDBJ whole genome shotgun (WGS) entry which is preliminary data.</text>
</comment>
<gene>
    <name evidence="2" type="ORF">ACFSUS_03075</name>
</gene>
<evidence type="ECO:0000313" key="3">
    <source>
        <dbReference type="Proteomes" id="UP001597469"/>
    </source>
</evidence>
<dbReference type="Pfam" id="PF01261">
    <property type="entry name" value="AP_endonuc_2"/>
    <property type="match status" value="1"/>
</dbReference>
<feature type="domain" description="Xylose isomerase-like TIM barrel" evidence="1">
    <location>
        <begin position="57"/>
        <end position="270"/>
    </location>
</feature>